<dbReference type="AlphaFoldDB" id="A0A2H3IWJ2"/>
<proteinExistence type="inferred from homology"/>
<keyword evidence="4 7" id="KW-0378">Hydrolase</keyword>
<evidence type="ECO:0000313" key="8">
    <source>
        <dbReference type="Proteomes" id="UP000218811"/>
    </source>
</evidence>
<protein>
    <submittedName>
        <fullName evidence="7">Alpha/beta-hydrolase</fullName>
    </submittedName>
</protein>
<dbReference type="STRING" id="742152.A0A2H3IWJ2"/>
<dbReference type="GO" id="GO:0000324">
    <property type="term" value="C:fungal-type vacuole"/>
    <property type="evidence" value="ECO:0007669"/>
    <property type="project" value="TreeGrafter"/>
</dbReference>
<dbReference type="Gene3D" id="3.40.50.1820">
    <property type="entry name" value="alpha/beta hydrolase"/>
    <property type="match status" value="2"/>
</dbReference>
<evidence type="ECO:0000313" key="7">
    <source>
        <dbReference type="EMBL" id="PCH34352.1"/>
    </source>
</evidence>
<dbReference type="Pfam" id="PF00450">
    <property type="entry name" value="Peptidase_S10"/>
    <property type="match status" value="2"/>
</dbReference>
<dbReference type="InterPro" id="IPR033124">
    <property type="entry name" value="Ser_caboxypep_his_AS"/>
</dbReference>
<keyword evidence="8" id="KW-1185">Reference proteome</keyword>
<feature type="chain" id="PRO_5013937711" evidence="6">
    <location>
        <begin position="22"/>
        <end position="406"/>
    </location>
</feature>
<keyword evidence="2" id="KW-0121">Carboxypeptidase</keyword>
<comment type="similarity">
    <text evidence="1">Belongs to the peptidase S10 family.</text>
</comment>
<dbReference type="PANTHER" id="PTHR11802:SF452">
    <property type="entry name" value="CARBOXYPEPTIDASE"/>
    <property type="match status" value="1"/>
</dbReference>
<evidence type="ECO:0000256" key="6">
    <source>
        <dbReference type="SAM" id="SignalP"/>
    </source>
</evidence>
<dbReference type="PRINTS" id="PR00724">
    <property type="entry name" value="CRBOXYPTASEC"/>
</dbReference>
<gene>
    <name evidence="7" type="ORF">WOLCODRAFT_87440</name>
</gene>
<evidence type="ECO:0000256" key="4">
    <source>
        <dbReference type="ARBA" id="ARBA00022801"/>
    </source>
</evidence>
<keyword evidence="3" id="KW-0645">Protease</keyword>
<organism evidence="7 8">
    <name type="scientific">Wolfiporia cocos (strain MD-104)</name>
    <name type="common">Brown rot fungus</name>
    <dbReference type="NCBI Taxonomy" id="742152"/>
    <lineage>
        <taxon>Eukaryota</taxon>
        <taxon>Fungi</taxon>
        <taxon>Dikarya</taxon>
        <taxon>Basidiomycota</taxon>
        <taxon>Agaricomycotina</taxon>
        <taxon>Agaricomycetes</taxon>
        <taxon>Polyporales</taxon>
        <taxon>Phaeolaceae</taxon>
        <taxon>Wolfiporia</taxon>
    </lineage>
</organism>
<evidence type="ECO:0000256" key="1">
    <source>
        <dbReference type="ARBA" id="ARBA00009431"/>
    </source>
</evidence>
<keyword evidence="6" id="KW-0732">Signal</keyword>
<dbReference type="PROSITE" id="PS00560">
    <property type="entry name" value="CARBOXYPEPT_SER_HIS"/>
    <property type="match status" value="1"/>
</dbReference>
<dbReference type="PANTHER" id="PTHR11802">
    <property type="entry name" value="SERINE PROTEASE FAMILY S10 SERINE CARBOXYPEPTIDASE"/>
    <property type="match status" value="1"/>
</dbReference>
<dbReference type="Proteomes" id="UP000218811">
    <property type="component" value="Unassembled WGS sequence"/>
</dbReference>
<keyword evidence="5" id="KW-0325">Glycoprotein</keyword>
<dbReference type="SUPFAM" id="SSF53474">
    <property type="entry name" value="alpha/beta-Hydrolases"/>
    <property type="match status" value="1"/>
</dbReference>
<dbReference type="EMBL" id="KB467831">
    <property type="protein sequence ID" value="PCH34352.1"/>
    <property type="molecule type" value="Genomic_DNA"/>
</dbReference>
<dbReference type="GO" id="GO:0004185">
    <property type="term" value="F:serine-type carboxypeptidase activity"/>
    <property type="evidence" value="ECO:0007669"/>
    <property type="project" value="InterPro"/>
</dbReference>
<dbReference type="GO" id="GO:0006508">
    <property type="term" value="P:proteolysis"/>
    <property type="evidence" value="ECO:0007669"/>
    <property type="project" value="UniProtKB-KW"/>
</dbReference>
<name>A0A2H3IWJ2_WOLCO</name>
<evidence type="ECO:0000256" key="3">
    <source>
        <dbReference type="ARBA" id="ARBA00022670"/>
    </source>
</evidence>
<evidence type="ECO:0000256" key="5">
    <source>
        <dbReference type="ARBA" id="ARBA00023180"/>
    </source>
</evidence>
<dbReference type="Gene3D" id="1.10.287.410">
    <property type="match status" value="1"/>
</dbReference>
<sequence length="406" mass="44944">MKNVWWYASLWVLVLAAGATTDGLVAHSAFANHTLAITGEPAICNPSVKQRSGYLHISDGRHLFFWFFEARESPEDAPLMLWLNGGPGCSSTMGFKYPWNRYANIIFLDSPTGTADMAEDVYAFLSLFFVHFPEYVAAPFHIAAESWGGHYGPNNVNLIHLRNKEIRLVPQPGLREINLSSLIIANGLTDPAIQFASVADYGCGGAPYPPFDPNGSQCSDIPVCEFLIQMCYRYQWKPECVHATNFCWETVLMPIAKAWMNDPSNQQILGVDGTRKFGMCNMILNSAFYDAGQAMHNSASLLPDVIDGGLRLLAFAGNTGALAQFQMVERWMGKLEHKYHSEFATAPSRRWKTKESSIIGEVRSAGSGAGNVAFVQVYDAGHMAPHDQPEVVADMISRWLKNVSFT</sequence>
<feature type="signal peptide" evidence="6">
    <location>
        <begin position="1"/>
        <end position="21"/>
    </location>
</feature>
<evidence type="ECO:0000256" key="2">
    <source>
        <dbReference type="ARBA" id="ARBA00022645"/>
    </source>
</evidence>
<dbReference type="OrthoDB" id="443318at2759"/>
<accession>A0A2H3IWJ2</accession>
<dbReference type="OMA" id="AESWGGH"/>
<dbReference type="InterPro" id="IPR029058">
    <property type="entry name" value="AB_hydrolase_fold"/>
</dbReference>
<dbReference type="InterPro" id="IPR001563">
    <property type="entry name" value="Peptidase_S10"/>
</dbReference>
<reference evidence="7 8" key="1">
    <citation type="journal article" date="2012" name="Science">
        <title>The Paleozoic origin of enzymatic lignin decomposition reconstructed from 31 fungal genomes.</title>
        <authorList>
            <person name="Floudas D."/>
            <person name="Binder M."/>
            <person name="Riley R."/>
            <person name="Barry K."/>
            <person name="Blanchette R.A."/>
            <person name="Henrissat B."/>
            <person name="Martinez A.T."/>
            <person name="Otillar R."/>
            <person name="Spatafora J.W."/>
            <person name="Yadav J.S."/>
            <person name="Aerts A."/>
            <person name="Benoit I."/>
            <person name="Boyd A."/>
            <person name="Carlson A."/>
            <person name="Copeland A."/>
            <person name="Coutinho P.M."/>
            <person name="de Vries R.P."/>
            <person name="Ferreira P."/>
            <person name="Findley K."/>
            <person name="Foster B."/>
            <person name="Gaskell J."/>
            <person name="Glotzer D."/>
            <person name="Gorecki P."/>
            <person name="Heitman J."/>
            <person name="Hesse C."/>
            <person name="Hori C."/>
            <person name="Igarashi K."/>
            <person name="Jurgens J.A."/>
            <person name="Kallen N."/>
            <person name="Kersten P."/>
            <person name="Kohler A."/>
            <person name="Kuees U."/>
            <person name="Kumar T.K.A."/>
            <person name="Kuo A."/>
            <person name="LaButti K."/>
            <person name="Larrondo L.F."/>
            <person name="Lindquist E."/>
            <person name="Ling A."/>
            <person name="Lombard V."/>
            <person name="Lucas S."/>
            <person name="Lundell T."/>
            <person name="Martin R."/>
            <person name="McLaughlin D.J."/>
            <person name="Morgenstern I."/>
            <person name="Morin E."/>
            <person name="Murat C."/>
            <person name="Nagy L.G."/>
            <person name="Nolan M."/>
            <person name="Ohm R.A."/>
            <person name="Patyshakuliyeva A."/>
            <person name="Rokas A."/>
            <person name="Ruiz-Duenas F.J."/>
            <person name="Sabat G."/>
            <person name="Salamov A."/>
            <person name="Samejima M."/>
            <person name="Schmutz J."/>
            <person name="Slot J.C."/>
            <person name="St John F."/>
            <person name="Stenlid J."/>
            <person name="Sun H."/>
            <person name="Sun S."/>
            <person name="Syed K."/>
            <person name="Tsang A."/>
            <person name="Wiebenga A."/>
            <person name="Young D."/>
            <person name="Pisabarro A."/>
            <person name="Eastwood D.C."/>
            <person name="Martin F."/>
            <person name="Cullen D."/>
            <person name="Grigoriev I.V."/>
            <person name="Hibbett D.S."/>
        </authorList>
    </citation>
    <scope>NUCLEOTIDE SEQUENCE [LARGE SCALE GENOMIC DNA]</scope>
    <source>
        <strain evidence="7 8">MD-104</strain>
    </source>
</reference>